<reference evidence="6 7" key="1">
    <citation type="submission" date="2023-10" db="EMBL/GenBank/DDBJ databases">
        <authorList>
            <person name="Maclean D."/>
            <person name="Macfadyen A."/>
        </authorList>
    </citation>
    <scope>NUCLEOTIDE SEQUENCE [LARGE SCALE GENOMIC DNA]</scope>
</reference>
<dbReference type="InterPro" id="IPR024654">
    <property type="entry name" value="Calcineurin-like_PHP_lpxH"/>
</dbReference>
<feature type="domain" description="Calcineurin-like phosphoesterase" evidence="5">
    <location>
        <begin position="12"/>
        <end position="160"/>
    </location>
</feature>
<dbReference type="AlphaFoldDB" id="A0AAV1IN33"/>
<evidence type="ECO:0000256" key="3">
    <source>
        <dbReference type="RuleBase" id="RU362040"/>
    </source>
</evidence>
<dbReference type="SUPFAM" id="SSF56300">
    <property type="entry name" value="Metallo-dependent phosphatases"/>
    <property type="match status" value="1"/>
</dbReference>
<evidence type="ECO:0000259" key="5">
    <source>
        <dbReference type="Pfam" id="PF12850"/>
    </source>
</evidence>
<sequence length="196" mass="21009">MVPRPEKDSSLRVGVVSDTHGVADQAVLDAFRAAEVDLILHAGDVGSHGGHAEILKFFGSLTKTIAVRGNVDDTASLEELPEHTVEACGDYSVFITHIADPRICHTEAWKGIDSVPDIVVHGHTHKYSVKEEGGILFINPGSAGPARFKLPRTAAVLELQPKALGLQAKVMRIDLAPKGPPRLPAATAQVKRKRKP</sequence>
<feature type="region of interest" description="Disordered" evidence="4">
    <location>
        <begin position="177"/>
        <end position="196"/>
    </location>
</feature>
<protein>
    <recommendedName>
        <fullName evidence="2 3">Vacuolar protein sorting-associated protein 29</fullName>
    </recommendedName>
</protein>
<dbReference type="Gene3D" id="3.60.21.10">
    <property type="match status" value="1"/>
</dbReference>
<comment type="caution">
    <text evidence="6">The sequence shown here is derived from an EMBL/GenBank/DDBJ whole genome shotgun (WGS) entry which is preliminary data.</text>
</comment>
<comment type="similarity">
    <text evidence="1 3">Belongs to the VPS29 family.</text>
</comment>
<dbReference type="InterPro" id="IPR029052">
    <property type="entry name" value="Metallo-depent_PP-like"/>
</dbReference>
<evidence type="ECO:0000256" key="2">
    <source>
        <dbReference type="ARBA" id="ARBA00017767"/>
    </source>
</evidence>
<organism evidence="6 7">
    <name type="scientific">Coccomyxa viridis</name>
    <dbReference type="NCBI Taxonomy" id="1274662"/>
    <lineage>
        <taxon>Eukaryota</taxon>
        <taxon>Viridiplantae</taxon>
        <taxon>Chlorophyta</taxon>
        <taxon>core chlorophytes</taxon>
        <taxon>Trebouxiophyceae</taxon>
        <taxon>Trebouxiophyceae incertae sedis</taxon>
        <taxon>Coccomyxaceae</taxon>
        <taxon>Coccomyxa</taxon>
    </lineage>
</organism>
<dbReference type="EMBL" id="CAUYUE010000017">
    <property type="protein sequence ID" value="CAK0787520.1"/>
    <property type="molecule type" value="Genomic_DNA"/>
</dbReference>
<dbReference type="Pfam" id="PF12850">
    <property type="entry name" value="Metallophos_2"/>
    <property type="match status" value="1"/>
</dbReference>
<keyword evidence="7" id="KW-1185">Reference proteome</keyword>
<evidence type="ECO:0000256" key="4">
    <source>
        <dbReference type="SAM" id="MobiDB-lite"/>
    </source>
</evidence>
<evidence type="ECO:0000313" key="6">
    <source>
        <dbReference type="EMBL" id="CAK0787520.1"/>
    </source>
</evidence>
<dbReference type="NCBIfam" id="TIGR00040">
    <property type="entry name" value="yfcE"/>
    <property type="match status" value="1"/>
</dbReference>
<gene>
    <name evidence="6" type="ORF">CVIRNUC_010740</name>
</gene>
<dbReference type="InterPro" id="IPR000979">
    <property type="entry name" value="Phosphodiesterase_MJ0936/Vps29"/>
</dbReference>
<evidence type="ECO:0000313" key="7">
    <source>
        <dbReference type="Proteomes" id="UP001314263"/>
    </source>
</evidence>
<accession>A0AAV1IN33</accession>
<proteinExistence type="inferred from homology"/>
<dbReference type="Proteomes" id="UP001314263">
    <property type="component" value="Unassembled WGS sequence"/>
</dbReference>
<evidence type="ECO:0000256" key="1">
    <source>
        <dbReference type="ARBA" id="ARBA00005945"/>
    </source>
</evidence>
<dbReference type="PANTHER" id="PTHR11124">
    <property type="entry name" value="VACUOLAR SORTING PROTEIN VPS29"/>
    <property type="match status" value="1"/>
</dbReference>
<name>A0AAV1IN33_9CHLO</name>